<protein>
    <submittedName>
        <fullName evidence="1">Uncharacterized protein</fullName>
    </submittedName>
</protein>
<sequence>MLVKRIGGNRTVKSYRTKDLPNYGNSSGGRINPKYLNGIKGIRGKLEAQGHTIVEQGKQFLLGDLQRKAVIPKFK</sequence>
<name>A0A382XBM4_9ZZZZ</name>
<reference evidence="1" key="1">
    <citation type="submission" date="2018-05" db="EMBL/GenBank/DDBJ databases">
        <authorList>
            <person name="Lanie J.A."/>
            <person name="Ng W.-L."/>
            <person name="Kazmierczak K.M."/>
            <person name="Andrzejewski T.M."/>
            <person name="Davidsen T.M."/>
            <person name="Wayne K.J."/>
            <person name="Tettelin H."/>
            <person name="Glass J.I."/>
            <person name="Rusch D."/>
            <person name="Podicherti R."/>
            <person name="Tsui H.-C.T."/>
            <person name="Winkler M.E."/>
        </authorList>
    </citation>
    <scope>NUCLEOTIDE SEQUENCE</scope>
</reference>
<dbReference type="EMBL" id="UINC01166358">
    <property type="protein sequence ID" value="SVD68269.1"/>
    <property type="molecule type" value="Genomic_DNA"/>
</dbReference>
<organism evidence="1">
    <name type="scientific">marine metagenome</name>
    <dbReference type="NCBI Taxonomy" id="408172"/>
    <lineage>
        <taxon>unclassified sequences</taxon>
        <taxon>metagenomes</taxon>
        <taxon>ecological metagenomes</taxon>
    </lineage>
</organism>
<accession>A0A382XBM4</accession>
<feature type="non-terminal residue" evidence="1">
    <location>
        <position position="75"/>
    </location>
</feature>
<dbReference type="AlphaFoldDB" id="A0A382XBM4"/>
<gene>
    <name evidence="1" type="ORF">METZ01_LOCUS421123</name>
</gene>
<evidence type="ECO:0000313" key="1">
    <source>
        <dbReference type="EMBL" id="SVD68269.1"/>
    </source>
</evidence>
<proteinExistence type="predicted"/>